<proteinExistence type="predicted"/>
<dbReference type="EMBL" id="OV170229">
    <property type="protein sequence ID" value="CAH0731371.1"/>
    <property type="molecule type" value="Genomic_DNA"/>
</dbReference>
<accession>A0A8J9YN09</accession>
<evidence type="ECO:0000256" key="1">
    <source>
        <dbReference type="SAM" id="MobiDB-lite"/>
    </source>
</evidence>
<gene>
    <name evidence="2" type="ORF">BINO364_LOCUS16250</name>
</gene>
<feature type="non-terminal residue" evidence="2">
    <location>
        <position position="487"/>
    </location>
</feature>
<dbReference type="OrthoDB" id="10046738at2759"/>
<sequence>MITKIFGLSSLRLDDDASFYALVIANNLDMSYIAQSFPTVLANSTEPIQVKDVCLEADGCRTSPNWNDFLGLGIRDTIITHGLHYGSPIAWRGAQRLWRAFRGTPAAMGAYGGVATNAARELPNVAVNLLGSSTSLALTGVYELAPLAAAPAGAATGIVVQSSQRGTSTAEGLLATSRMWRSTPNLLPAANELISAGGLASVRMEAAGVASGVRVVSRAAKTTRVWSGLTKLFRAIRVRREVPSNNTTSFSLRERRSPLGRPLVEDTIQPTALLNVSATAAKTFRTCCHPQYTVPPRNGSLPKWIRSKRGLWTGIHKIAAGIPSWVYPSVSSAALWVVHGNPEELSAVQSAQDSAEQPAEEPAEQPAGEQHARQQSTIHLSHVLRAPNTSNSCIVFGCQDQSRYRVPKHMKIRLLHENYYVPPAARICQEHLQLNDFEVLLSANNISHDFNEDQIMDMMNILKSAHQVIGRLDFENIENMDPNELYF</sequence>
<feature type="region of interest" description="Disordered" evidence="1">
    <location>
        <begin position="346"/>
        <end position="376"/>
    </location>
</feature>
<dbReference type="AlphaFoldDB" id="A0A8J9YN09"/>
<organism evidence="2 3">
    <name type="scientific">Brenthis ino</name>
    <name type="common">lesser marbled fritillary</name>
    <dbReference type="NCBI Taxonomy" id="405034"/>
    <lineage>
        <taxon>Eukaryota</taxon>
        <taxon>Metazoa</taxon>
        <taxon>Ecdysozoa</taxon>
        <taxon>Arthropoda</taxon>
        <taxon>Hexapoda</taxon>
        <taxon>Insecta</taxon>
        <taxon>Pterygota</taxon>
        <taxon>Neoptera</taxon>
        <taxon>Endopterygota</taxon>
        <taxon>Lepidoptera</taxon>
        <taxon>Glossata</taxon>
        <taxon>Ditrysia</taxon>
        <taxon>Papilionoidea</taxon>
        <taxon>Nymphalidae</taxon>
        <taxon>Heliconiinae</taxon>
        <taxon>Argynnini</taxon>
        <taxon>Brenthis</taxon>
    </lineage>
</organism>
<reference evidence="2" key="1">
    <citation type="submission" date="2021-12" db="EMBL/GenBank/DDBJ databases">
        <authorList>
            <person name="Martin H S."/>
        </authorList>
    </citation>
    <scope>NUCLEOTIDE SEQUENCE</scope>
</reference>
<dbReference type="Proteomes" id="UP000838878">
    <property type="component" value="Chromosome 9"/>
</dbReference>
<evidence type="ECO:0000313" key="3">
    <source>
        <dbReference type="Proteomes" id="UP000838878"/>
    </source>
</evidence>
<protein>
    <submittedName>
        <fullName evidence="2">Uncharacterized protein</fullName>
    </submittedName>
</protein>
<evidence type="ECO:0000313" key="2">
    <source>
        <dbReference type="EMBL" id="CAH0731371.1"/>
    </source>
</evidence>
<name>A0A8J9YN09_9NEOP</name>
<keyword evidence="3" id="KW-1185">Reference proteome</keyword>